<dbReference type="InterPro" id="IPR050681">
    <property type="entry name" value="CDF/SLC30A"/>
</dbReference>
<feature type="transmembrane region" description="Helical" evidence="9">
    <location>
        <begin position="202"/>
        <end position="225"/>
    </location>
</feature>
<dbReference type="Proteomes" id="UP000274131">
    <property type="component" value="Unassembled WGS sequence"/>
</dbReference>
<evidence type="ECO:0000259" key="11">
    <source>
        <dbReference type="Pfam" id="PF16916"/>
    </source>
</evidence>
<reference evidence="14" key="1">
    <citation type="submission" date="2017-02" db="UniProtKB">
        <authorList>
            <consortium name="WormBaseParasite"/>
        </authorList>
    </citation>
    <scope>IDENTIFICATION</scope>
</reference>
<keyword evidence="5" id="KW-0864">Zinc transport</keyword>
<feature type="transmembrane region" description="Helical" evidence="9">
    <location>
        <begin position="150"/>
        <end position="171"/>
    </location>
</feature>
<dbReference type="InterPro" id="IPR058533">
    <property type="entry name" value="Cation_efflux_TM"/>
</dbReference>
<dbReference type="GO" id="GO:0010043">
    <property type="term" value="P:response to zinc ion"/>
    <property type="evidence" value="ECO:0007669"/>
    <property type="project" value="TreeGrafter"/>
</dbReference>
<dbReference type="STRING" id="51028.A0A0N4V668"/>
<keyword evidence="4 9" id="KW-0812">Transmembrane</keyword>
<feature type="domain" description="Cation efflux protein transmembrane" evidence="10">
    <location>
        <begin position="50"/>
        <end position="259"/>
    </location>
</feature>
<reference evidence="12 13" key="2">
    <citation type="submission" date="2018-10" db="EMBL/GenBank/DDBJ databases">
        <authorList>
            <consortium name="Pathogen Informatics"/>
        </authorList>
    </citation>
    <scope>NUCLEOTIDE SEQUENCE [LARGE SCALE GENOMIC DNA]</scope>
</reference>
<evidence type="ECO:0000313" key="12">
    <source>
        <dbReference type="EMBL" id="VDD90602.1"/>
    </source>
</evidence>
<evidence type="ECO:0000256" key="5">
    <source>
        <dbReference type="ARBA" id="ARBA00022906"/>
    </source>
</evidence>
<dbReference type="GO" id="GO:0005385">
    <property type="term" value="F:zinc ion transmembrane transporter activity"/>
    <property type="evidence" value="ECO:0007669"/>
    <property type="project" value="TreeGrafter"/>
</dbReference>
<evidence type="ECO:0000256" key="7">
    <source>
        <dbReference type="ARBA" id="ARBA00023065"/>
    </source>
</evidence>
<dbReference type="EMBL" id="UXUI01008137">
    <property type="protein sequence ID" value="VDD90602.1"/>
    <property type="molecule type" value="Genomic_DNA"/>
</dbReference>
<feature type="transmembrane region" description="Helical" evidence="9">
    <location>
        <begin position="75"/>
        <end position="96"/>
    </location>
</feature>
<evidence type="ECO:0000256" key="9">
    <source>
        <dbReference type="SAM" id="Phobius"/>
    </source>
</evidence>
<evidence type="ECO:0000256" key="3">
    <source>
        <dbReference type="ARBA" id="ARBA00022448"/>
    </source>
</evidence>
<name>A0A0N4V668_ENTVE</name>
<evidence type="ECO:0000256" key="8">
    <source>
        <dbReference type="ARBA" id="ARBA00023136"/>
    </source>
</evidence>
<dbReference type="AlphaFoldDB" id="A0A0N4V668"/>
<evidence type="ECO:0000259" key="10">
    <source>
        <dbReference type="Pfam" id="PF01545"/>
    </source>
</evidence>
<dbReference type="InterPro" id="IPR027469">
    <property type="entry name" value="Cation_efflux_TMD_sf"/>
</dbReference>
<dbReference type="SUPFAM" id="SSF160240">
    <property type="entry name" value="Cation efflux protein cytoplasmic domain-like"/>
    <property type="match status" value="1"/>
</dbReference>
<dbReference type="Gene3D" id="1.20.1510.10">
    <property type="entry name" value="Cation efflux protein transmembrane domain"/>
    <property type="match status" value="1"/>
</dbReference>
<dbReference type="FunFam" id="1.20.1510.10:FF:000027">
    <property type="entry name" value="Zinc transporter ttm-1"/>
    <property type="match status" value="1"/>
</dbReference>
<feature type="transmembrane region" description="Helical" evidence="9">
    <location>
        <begin position="49"/>
        <end position="69"/>
    </location>
</feature>
<dbReference type="GO" id="GO:0005886">
    <property type="term" value="C:plasma membrane"/>
    <property type="evidence" value="ECO:0007669"/>
    <property type="project" value="TreeGrafter"/>
</dbReference>
<evidence type="ECO:0000256" key="4">
    <source>
        <dbReference type="ARBA" id="ARBA00022692"/>
    </source>
</evidence>
<gene>
    <name evidence="12" type="ORF">EVEC_LOCUS5353</name>
</gene>
<evidence type="ECO:0000256" key="1">
    <source>
        <dbReference type="ARBA" id="ARBA00004141"/>
    </source>
</evidence>
<feature type="transmembrane region" description="Helical" evidence="9">
    <location>
        <begin position="116"/>
        <end position="138"/>
    </location>
</feature>
<keyword evidence="8 9" id="KW-0472">Membrane</keyword>
<dbReference type="WBParaSite" id="EVEC_0000574201-mRNA-1">
    <property type="protein sequence ID" value="EVEC_0000574201-mRNA-1"/>
    <property type="gene ID" value="EVEC_0000574201"/>
</dbReference>
<evidence type="ECO:0000313" key="13">
    <source>
        <dbReference type="Proteomes" id="UP000274131"/>
    </source>
</evidence>
<accession>A0A0N4V668</accession>
<dbReference type="PANTHER" id="PTHR11562">
    <property type="entry name" value="CATION EFFLUX PROTEIN/ ZINC TRANSPORTER"/>
    <property type="match status" value="1"/>
</dbReference>
<feature type="domain" description="Cation efflux protein cytoplasmic" evidence="11">
    <location>
        <begin position="263"/>
        <end position="335"/>
    </location>
</feature>
<evidence type="ECO:0000256" key="2">
    <source>
        <dbReference type="ARBA" id="ARBA00008873"/>
    </source>
</evidence>
<organism evidence="14">
    <name type="scientific">Enterobius vermicularis</name>
    <name type="common">Human pinworm</name>
    <dbReference type="NCBI Taxonomy" id="51028"/>
    <lineage>
        <taxon>Eukaryota</taxon>
        <taxon>Metazoa</taxon>
        <taxon>Ecdysozoa</taxon>
        <taxon>Nematoda</taxon>
        <taxon>Chromadorea</taxon>
        <taxon>Rhabditida</taxon>
        <taxon>Spirurina</taxon>
        <taxon>Oxyuridomorpha</taxon>
        <taxon>Oxyuroidea</taxon>
        <taxon>Oxyuridae</taxon>
        <taxon>Enterobius</taxon>
    </lineage>
</organism>
<dbReference type="PANTHER" id="PTHR11562:SF84">
    <property type="entry name" value="LD05335P"/>
    <property type="match status" value="1"/>
</dbReference>
<protein>
    <submittedName>
        <fullName evidence="14">Zinc transporter 2</fullName>
    </submittedName>
</protein>
<sequence>MAMSRERSESVKSVATSLDANKDDVPLYYCDRNLFTKLPNTTKKAEGSLYAATGLALLFIIAEVIGGYLANSLAIMTDAGHMVSDLTGFTFSLIAIRFARKKPTQQYSFGYHRAEILGAIASIILIWALTAVLVYMAIMRIISNKYEVDGNYMLITASIGIAFNLIMGAVLHIGNSGHTHFGVSNHGHSHQDHQANINVRAALIHVIGDLVQSIGVLIAALIIRFTGWKYADPICTFLFSILVLITTITVLRDALLILMEAAPRNLDVKALHLDLCSIDGVRDVHSLRVWSLTMDKTAISVHLDTEKGCDSTHVVHEANERLRSKYGIYYITVQVQCVCSRSVSMQTLIPISASSGNLSPNTDYIERV</sequence>
<evidence type="ECO:0000313" key="14">
    <source>
        <dbReference type="WBParaSite" id="EVEC_0000574201-mRNA-1"/>
    </source>
</evidence>
<dbReference type="Pfam" id="PF01545">
    <property type="entry name" value="Cation_efflux"/>
    <property type="match status" value="1"/>
</dbReference>
<dbReference type="OrthoDB" id="9944568at2759"/>
<feature type="transmembrane region" description="Helical" evidence="9">
    <location>
        <begin position="237"/>
        <end position="259"/>
    </location>
</feature>
<comment type="similarity">
    <text evidence="2">Belongs to the cation diffusion facilitator (CDF) transporter (TC 2.A.4) family. SLC30A subfamily.</text>
</comment>
<dbReference type="InterPro" id="IPR002524">
    <property type="entry name" value="Cation_efflux"/>
</dbReference>
<keyword evidence="6 9" id="KW-1133">Transmembrane helix</keyword>
<dbReference type="Pfam" id="PF16916">
    <property type="entry name" value="ZT_dimer"/>
    <property type="match status" value="1"/>
</dbReference>
<dbReference type="InterPro" id="IPR036837">
    <property type="entry name" value="Cation_efflux_CTD_sf"/>
</dbReference>
<evidence type="ECO:0000256" key="6">
    <source>
        <dbReference type="ARBA" id="ARBA00022989"/>
    </source>
</evidence>
<comment type="subcellular location">
    <subcellularLocation>
        <location evidence="1">Membrane</location>
        <topology evidence="1">Multi-pass membrane protein</topology>
    </subcellularLocation>
</comment>
<keyword evidence="5" id="KW-0862">Zinc</keyword>
<dbReference type="InterPro" id="IPR027470">
    <property type="entry name" value="Cation_efflux_CTD"/>
</dbReference>
<keyword evidence="13" id="KW-1185">Reference proteome</keyword>
<keyword evidence="3" id="KW-0813">Transport</keyword>
<dbReference type="SUPFAM" id="SSF161111">
    <property type="entry name" value="Cation efflux protein transmembrane domain-like"/>
    <property type="match status" value="1"/>
</dbReference>
<proteinExistence type="inferred from homology"/>
<dbReference type="NCBIfam" id="TIGR01297">
    <property type="entry name" value="CDF"/>
    <property type="match status" value="1"/>
</dbReference>
<keyword evidence="7" id="KW-0406">Ion transport</keyword>